<dbReference type="EMBL" id="JAVREJ010000017">
    <property type="protein sequence ID" value="MDT0352197.1"/>
    <property type="molecule type" value="Genomic_DNA"/>
</dbReference>
<dbReference type="InterPro" id="IPR006015">
    <property type="entry name" value="Universal_stress_UspA"/>
</dbReference>
<gene>
    <name evidence="3" type="ORF">RM445_21945</name>
</gene>
<dbReference type="Pfam" id="PF00582">
    <property type="entry name" value="Usp"/>
    <property type="match status" value="1"/>
</dbReference>
<dbReference type="InterPro" id="IPR006016">
    <property type="entry name" value="UspA"/>
</dbReference>
<evidence type="ECO:0000313" key="4">
    <source>
        <dbReference type="Proteomes" id="UP001183202"/>
    </source>
</evidence>
<proteinExistence type="inferred from homology"/>
<dbReference type="RefSeq" id="WP_311558706.1">
    <property type="nucleotide sequence ID" value="NZ_JAVREJ010000017.1"/>
</dbReference>
<dbReference type="PANTHER" id="PTHR31964">
    <property type="entry name" value="ADENINE NUCLEOTIDE ALPHA HYDROLASES-LIKE SUPERFAMILY PROTEIN"/>
    <property type="match status" value="1"/>
</dbReference>
<dbReference type="SUPFAM" id="SSF52402">
    <property type="entry name" value="Adenine nucleotide alpha hydrolases-like"/>
    <property type="match status" value="1"/>
</dbReference>
<keyword evidence="4" id="KW-1185">Reference proteome</keyword>
<dbReference type="PANTHER" id="PTHR31964:SF113">
    <property type="entry name" value="USPA DOMAIN-CONTAINING PROTEIN"/>
    <property type="match status" value="1"/>
</dbReference>
<dbReference type="InterPro" id="IPR014729">
    <property type="entry name" value="Rossmann-like_a/b/a_fold"/>
</dbReference>
<comment type="similarity">
    <text evidence="1">Belongs to the universal stress protein A family.</text>
</comment>
<evidence type="ECO:0000313" key="3">
    <source>
        <dbReference type="EMBL" id="MDT0352197.1"/>
    </source>
</evidence>
<reference evidence="4" key="1">
    <citation type="submission" date="2023-07" db="EMBL/GenBank/DDBJ databases">
        <title>30 novel species of actinomycetes from the DSMZ collection.</title>
        <authorList>
            <person name="Nouioui I."/>
        </authorList>
    </citation>
    <scope>NUCLEOTIDE SEQUENCE [LARGE SCALE GENOMIC DNA]</scope>
    <source>
        <strain evidence="4">DSM 45834</strain>
    </source>
</reference>
<protein>
    <submittedName>
        <fullName evidence="3">Universal stress protein</fullName>
    </submittedName>
</protein>
<dbReference type="PRINTS" id="PR01438">
    <property type="entry name" value="UNVRSLSTRESS"/>
</dbReference>
<evidence type="ECO:0000259" key="2">
    <source>
        <dbReference type="Pfam" id="PF00582"/>
    </source>
</evidence>
<comment type="caution">
    <text evidence="3">The sequence shown here is derived from an EMBL/GenBank/DDBJ whole genome shotgun (WGS) entry which is preliminary data.</text>
</comment>
<sequence length="164" mass="16770">MVLSNIVLVGVDGSPESAAALEYAVAEADRRGARLRVVSTYFPEYSVHGHSRPVTAAEPAIEVDVEAQTRRMVDDALGGAASPPVEIVVAAGPAANVLIDRSGEVDVLVLGHRGRGGFASMLLGSVSLQCVLHAQCPVIVVRPAAVTQSTTPAEPAVAATPPAS</sequence>
<evidence type="ECO:0000256" key="1">
    <source>
        <dbReference type="ARBA" id="ARBA00008791"/>
    </source>
</evidence>
<name>A0ABU2NF32_9PSEU</name>
<dbReference type="Proteomes" id="UP001183202">
    <property type="component" value="Unassembled WGS sequence"/>
</dbReference>
<accession>A0ABU2NF32</accession>
<dbReference type="Gene3D" id="3.40.50.620">
    <property type="entry name" value="HUPs"/>
    <property type="match status" value="1"/>
</dbReference>
<organism evidence="3 4">
    <name type="scientific">Pseudonocardia charpentierae</name>
    <dbReference type="NCBI Taxonomy" id="3075545"/>
    <lineage>
        <taxon>Bacteria</taxon>
        <taxon>Bacillati</taxon>
        <taxon>Actinomycetota</taxon>
        <taxon>Actinomycetes</taxon>
        <taxon>Pseudonocardiales</taxon>
        <taxon>Pseudonocardiaceae</taxon>
        <taxon>Pseudonocardia</taxon>
    </lineage>
</organism>
<feature type="domain" description="UspA" evidence="2">
    <location>
        <begin position="6"/>
        <end position="142"/>
    </location>
</feature>